<evidence type="ECO:0000313" key="5">
    <source>
        <dbReference type="EMBL" id="CAZ95796.1"/>
    </source>
</evidence>
<gene>
    <name evidence="5" type="ordered locus">zobellia_1743</name>
</gene>
<dbReference type="SUPFAM" id="SSF56235">
    <property type="entry name" value="N-terminal nucleophile aminohydrolases (Ntn hydrolases)"/>
    <property type="match status" value="1"/>
</dbReference>
<comment type="pathway">
    <text evidence="1">Amino-acid biosynthesis; L-asparagine biosynthesis; L-asparagine from L-aspartate (L-Gln route): step 1/1.</text>
</comment>
<organism evidence="5 6">
    <name type="scientific">Zobellia galactanivorans (strain DSM 12802 / CCUG 47099 / CIP 106680 / NCIMB 13871 / Dsij)</name>
    <dbReference type="NCBI Taxonomy" id="63186"/>
    <lineage>
        <taxon>Bacteria</taxon>
        <taxon>Pseudomonadati</taxon>
        <taxon>Bacteroidota</taxon>
        <taxon>Flavobacteriia</taxon>
        <taxon>Flavobacteriales</taxon>
        <taxon>Flavobacteriaceae</taxon>
        <taxon>Zobellia</taxon>
    </lineage>
</organism>
<dbReference type="HOGENOM" id="CLU_034196_0_0_10"/>
<accession>G0L4W0</accession>
<reference evidence="5 6" key="2">
    <citation type="journal article" date="2012" name="Environ. Microbiol.">
        <title>Characterization of the first alginolytic operons in a marine bacterium: from their emergence in marine Flavobacteriia to their independent transfers to marine Proteobacteria and human gut Bacteroides.</title>
        <authorList>
            <person name="Thomas F."/>
            <person name="Barbeyron T."/>
            <person name="Tonon T."/>
            <person name="Genicot S."/>
            <person name="Czjzek M."/>
            <person name="Michel G."/>
        </authorList>
    </citation>
    <scope>NUCLEOTIDE SEQUENCE [LARGE SCALE GENOMIC DNA]</scope>
    <source>
        <strain evidence="6">DSM 12802 / CCUG 47099 / CIP 106680 / NCIMB 13871 / Dsij</strain>
    </source>
</reference>
<evidence type="ECO:0000256" key="1">
    <source>
        <dbReference type="ARBA" id="ARBA00005187"/>
    </source>
</evidence>
<dbReference type="InterPro" id="IPR014729">
    <property type="entry name" value="Rossmann-like_a/b/a_fold"/>
</dbReference>
<evidence type="ECO:0000256" key="3">
    <source>
        <dbReference type="ARBA" id="ARBA00048741"/>
    </source>
</evidence>
<dbReference type="RefSeq" id="WP_013993104.1">
    <property type="nucleotide sequence ID" value="NC_015844.1"/>
</dbReference>
<dbReference type="InterPro" id="IPR001962">
    <property type="entry name" value="Asn_synthase"/>
</dbReference>
<dbReference type="AlphaFoldDB" id="G0L4W0"/>
<comment type="catalytic activity">
    <reaction evidence="3">
        <text>L-aspartate + L-glutamine + ATP + H2O = L-asparagine + L-glutamate + AMP + diphosphate + H(+)</text>
        <dbReference type="Rhea" id="RHEA:12228"/>
        <dbReference type="ChEBI" id="CHEBI:15377"/>
        <dbReference type="ChEBI" id="CHEBI:15378"/>
        <dbReference type="ChEBI" id="CHEBI:29985"/>
        <dbReference type="ChEBI" id="CHEBI:29991"/>
        <dbReference type="ChEBI" id="CHEBI:30616"/>
        <dbReference type="ChEBI" id="CHEBI:33019"/>
        <dbReference type="ChEBI" id="CHEBI:58048"/>
        <dbReference type="ChEBI" id="CHEBI:58359"/>
        <dbReference type="ChEBI" id="CHEBI:456215"/>
        <dbReference type="EC" id="6.3.5.4"/>
    </reaction>
</comment>
<dbReference type="PANTHER" id="PTHR43284">
    <property type="entry name" value="ASPARAGINE SYNTHETASE (GLUTAMINE-HYDROLYZING)"/>
    <property type="match status" value="1"/>
</dbReference>
<reference evidence="6" key="1">
    <citation type="submission" date="2009-07" db="EMBL/GenBank/DDBJ databases">
        <title>Complete genome sequence of Zobellia galactanivorans Dsij.</title>
        <authorList>
            <consortium name="Genoscope - CEA"/>
        </authorList>
    </citation>
    <scope>NUCLEOTIDE SEQUENCE [LARGE SCALE GENOMIC DNA]</scope>
    <source>
        <strain evidence="6">DSM 12802 / CCUG 47099 / CIP 106680 / NCIMB 13871 / Dsij</strain>
    </source>
</reference>
<sequence>MSLKIDLVYNLTYEWQTSARGNVHVKGYVFTKEGRLLRGIDFLNYCSEVTDENSLREKIFSCTGTYTIILHVGDDLFIVTDAVRTFPVFYTQEENTFHVSDSCEVLKKKYGSGIDTRAEGEFLGFGYCIREKTLLKNVFQVQAGEFLKYSVSDKKLEKTFYTDYLTKEVFLAPTFSELQSTLVNILEKLVDRMMLYIGKKQVVLPLSGGYDSRLIACLLKSRGVENVICFTYGAQYSPEVLISKKVAKELGYKWHFIEYTQEVIPKDYTSSLAFERYHSYAANYSSVFLLQDFFAIKELKEKNIISEDSIIIPGHSGDFLAGSHLSKFDENNKDRSKTIERIFAKHCILDRKTKLTPSHLNYIKNVDCNYEYAVDDNWGLKERQAKFIVNSVRVYEYFGFEHYLPLWDRSLEEFFKSVPVNYKINTVLYNQTIFEKYFNLFNVSFYKVEKNKTSLKTKAKNILRRLVPAEAVGVLKEVRRKDINRTNLVKRPLLLEMKKEDRSSDKINSVISAWYINKIKTID</sequence>
<name>G0L4W0_ZOBGA</name>
<evidence type="ECO:0000313" key="6">
    <source>
        <dbReference type="Proteomes" id="UP000008898"/>
    </source>
</evidence>
<proteinExistence type="predicted"/>
<evidence type="ECO:0000259" key="4">
    <source>
        <dbReference type="Pfam" id="PF00733"/>
    </source>
</evidence>
<dbReference type="STRING" id="63186.ZOBELLIA_1743"/>
<dbReference type="SUPFAM" id="SSF52402">
    <property type="entry name" value="Adenine nucleotide alpha hydrolases-like"/>
    <property type="match status" value="1"/>
</dbReference>
<dbReference type="PANTHER" id="PTHR43284:SF1">
    <property type="entry name" value="ASPARAGINE SYNTHETASE"/>
    <property type="match status" value="1"/>
</dbReference>
<protein>
    <recommendedName>
        <fullName evidence="2">asparagine synthase (glutamine-hydrolyzing)</fullName>
        <ecNumber evidence="2">6.3.5.4</ecNumber>
    </recommendedName>
</protein>
<dbReference type="KEGG" id="zga:ZOBELLIA_1743"/>
<dbReference type="Pfam" id="PF00733">
    <property type="entry name" value="Asn_synthase"/>
    <property type="match status" value="1"/>
</dbReference>
<dbReference type="InterPro" id="IPR029055">
    <property type="entry name" value="Ntn_hydrolases_N"/>
</dbReference>
<dbReference type="OrthoDB" id="693367at2"/>
<dbReference type="InterPro" id="IPR051786">
    <property type="entry name" value="ASN_synthetase/amidase"/>
</dbReference>
<dbReference type="Proteomes" id="UP000008898">
    <property type="component" value="Chromosome"/>
</dbReference>
<feature type="domain" description="Asparagine synthetase" evidence="4">
    <location>
        <begin position="197"/>
        <end position="266"/>
    </location>
</feature>
<dbReference type="EMBL" id="FP476056">
    <property type="protein sequence ID" value="CAZ95796.1"/>
    <property type="molecule type" value="Genomic_DNA"/>
</dbReference>
<evidence type="ECO:0000256" key="2">
    <source>
        <dbReference type="ARBA" id="ARBA00012737"/>
    </source>
</evidence>
<dbReference type="EC" id="6.3.5.4" evidence="2"/>
<dbReference type="Gene3D" id="3.40.50.620">
    <property type="entry name" value="HUPs"/>
    <property type="match status" value="1"/>
</dbReference>
<dbReference type="GO" id="GO:0006529">
    <property type="term" value="P:asparagine biosynthetic process"/>
    <property type="evidence" value="ECO:0007669"/>
    <property type="project" value="InterPro"/>
</dbReference>
<keyword evidence="6" id="KW-1185">Reference proteome</keyword>
<dbReference type="GO" id="GO:0004066">
    <property type="term" value="F:asparagine synthase (glutamine-hydrolyzing) activity"/>
    <property type="evidence" value="ECO:0007669"/>
    <property type="project" value="UniProtKB-EC"/>
</dbReference>